<sequence>MASRVDALWAIARLDGFILYGSRVRVSFAAQDTHDSFWRRKRGSLPRLPDPLHGDVVVDEGTMRTDRVVRSRRSVEGIVDVEKLSVLQTCATWWLKEATSIRVLAQEMAIVGLHGFELIWIMGSMVLISFLTMDLRDGLLASMDVWLAWFGRLEAWSHTVTHDSCRAWILSSGLLIHLWLEGTSRNIAGLWGCYLRVDAATEKPSSFERARAVVILEAELVWVPVVEHREEEFESEMGITLTRGVWLHLSLMCRAIEGHARYLDVVVGYAGASVASDHPVGCRGGVCSEGDVATAIVGDQSRVYMDVIRS</sequence>
<name>A0ABR2F852_9ROSI</name>
<dbReference type="EMBL" id="JBBPBM010000007">
    <property type="protein sequence ID" value="KAK8574501.1"/>
    <property type="molecule type" value="Genomic_DNA"/>
</dbReference>
<protein>
    <submittedName>
        <fullName evidence="1">Uncharacterized protein</fullName>
    </submittedName>
</protein>
<gene>
    <name evidence="1" type="ORF">V6N12_062191</name>
</gene>
<dbReference type="Proteomes" id="UP001472677">
    <property type="component" value="Unassembled WGS sequence"/>
</dbReference>
<accession>A0ABR2F852</accession>
<reference evidence="1 2" key="1">
    <citation type="journal article" date="2024" name="G3 (Bethesda)">
        <title>Genome assembly of Hibiscus sabdariffa L. provides insights into metabolisms of medicinal natural products.</title>
        <authorList>
            <person name="Kim T."/>
        </authorList>
    </citation>
    <scope>NUCLEOTIDE SEQUENCE [LARGE SCALE GENOMIC DNA]</scope>
    <source>
        <strain evidence="1">TK-2024</strain>
        <tissue evidence="1">Old leaves</tissue>
    </source>
</reference>
<evidence type="ECO:0000313" key="2">
    <source>
        <dbReference type="Proteomes" id="UP001472677"/>
    </source>
</evidence>
<comment type="caution">
    <text evidence="1">The sequence shown here is derived from an EMBL/GenBank/DDBJ whole genome shotgun (WGS) entry which is preliminary data.</text>
</comment>
<proteinExistence type="predicted"/>
<evidence type="ECO:0000313" key="1">
    <source>
        <dbReference type="EMBL" id="KAK8574501.1"/>
    </source>
</evidence>
<organism evidence="1 2">
    <name type="scientific">Hibiscus sabdariffa</name>
    <name type="common">roselle</name>
    <dbReference type="NCBI Taxonomy" id="183260"/>
    <lineage>
        <taxon>Eukaryota</taxon>
        <taxon>Viridiplantae</taxon>
        <taxon>Streptophyta</taxon>
        <taxon>Embryophyta</taxon>
        <taxon>Tracheophyta</taxon>
        <taxon>Spermatophyta</taxon>
        <taxon>Magnoliopsida</taxon>
        <taxon>eudicotyledons</taxon>
        <taxon>Gunneridae</taxon>
        <taxon>Pentapetalae</taxon>
        <taxon>rosids</taxon>
        <taxon>malvids</taxon>
        <taxon>Malvales</taxon>
        <taxon>Malvaceae</taxon>
        <taxon>Malvoideae</taxon>
        <taxon>Hibiscus</taxon>
    </lineage>
</organism>
<keyword evidence="2" id="KW-1185">Reference proteome</keyword>